<dbReference type="KEGG" id="acan:ACA1_061980"/>
<evidence type="ECO:0000259" key="2">
    <source>
        <dbReference type="PROSITE" id="PS50181"/>
    </source>
</evidence>
<evidence type="ECO:0000313" key="3">
    <source>
        <dbReference type="EMBL" id="ELR17456.1"/>
    </source>
</evidence>
<evidence type="ECO:0000313" key="4">
    <source>
        <dbReference type="Proteomes" id="UP000011083"/>
    </source>
</evidence>
<feature type="domain" description="F-box" evidence="2">
    <location>
        <begin position="24"/>
        <end position="64"/>
    </location>
</feature>
<gene>
    <name evidence="3" type="ORF">ACA1_061980</name>
</gene>
<proteinExistence type="predicted"/>
<dbReference type="SUPFAM" id="SSF81383">
    <property type="entry name" value="F-box domain"/>
    <property type="match status" value="1"/>
</dbReference>
<feature type="region of interest" description="Disordered" evidence="1">
    <location>
        <begin position="193"/>
        <end position="212"/>
    </location>
</feature>
<dbReference type="AlphaFoldDB" id="L8GZC3"/>
<sequence length="212" mass="24172">MDDYVCVETTQQTPPEEVCWPDLLPDEAMFAIFSHLHPRYSNRLRLVCSNWQRLADDNLLWKEWSQQRWDYIHPVQERAGAWKTYYRERSCLYQLLILVYNRTHIVRVSRYDTVDDIMVILEAELGTLYMDMMGKSLSLGVPLGDFGIRNGTRLHLKARLNAPPAPPTIPVPAPAPVPVPVVLAPVPTPPAGQALLPLGPRGRKAKRKLSHT</sequence>
<dbReference type="Gene3D" id="1.20.1280.50">
    <property type="match status" value="1"/>
</dbReference>
<accession>L8GZC3</accession>
<feature type="compositionally biased region" description="Basic residues" evidence="1">
    <location>
        <begin position="201"/>
        <end position="212"/>
    </location>
</feature>
<dbReference type="RefSeq" id="XP_004339469.1">
    <property type="nucleotide sequence ID" value="XM_004339421.1"/>
</dbReference>
<evidence type="ECO:0000256" key="1">
    <source>
        <dbReference type="SAM" id="MobiDB-lite"/>
    </source>
</evidence>
<dbReference type="PROSITE" id="PS50181">
    <property type="entry name" value="FBOX"/>
    <property type="match status" value="1"/>
</dbReference>
<dbReference type="Proteomes" id="UP000011083">
    <property type="component" value="Unassembled WGS sequence"/>
</dbReference>
<dbReference type="Pfam" id="PF12937">
    <property type="entry name" value="F-box-like"/>
    <property type="match status" value="1"/>
</dbReference>
<dbReference type="SUPFAM" id="SSF54236">
    <property type="entry name" value="Ubiquitin-like"/>
    <property type="match status" value="1"/>
</dbReference>
<name>L8GZC3_ACACF</name>
<dbReference type="VEuPathDB" id="AmoebaDB:ACA1_061980"/>
<dbReference type="InterPro" id="IPR029071">
    <property type="entry name" value="Ubiquitin-like_domsf"/>
</dbReference>
<organism evidence="3 4">
    <name type="scientific">Acanthamoeba castellanii (strain ATCC 30010 / Neff)</name>
    <dbReference type="NCBI Taxonomy" id="1257118"/>
    <lineage>
        <taxon>Eukaryota</taxon>
        <taxon>Amoebozoa</taxon>
        <taxon>Discosea</taxon>
        <taxon>Longamoebia</taxon>
        <taxon>Centramoebida</taxon>
        <taxon>Acanthamoebidae</taxon>
        <taxon>Acanthamoeba</taxon>
    </lineage>
</organism>
<dbReference type="EMBL" id="KB007974">
    <property type="protein sequence ID" value="ELR17456.1"/>
    <property type="molecule type" value="Genomic_DNA"/>
</dbReference>
<dbReference type="InterPro" id="IPR036047">
    <property type="entry name" value="F-box-like_dom_sf"/>
</dbReference>
<keyword evidence="4" id="KW-1185">Reference proteome</keyword>
<dbReference type="OrthoDB" id="192402at2759"/>
<dbReference type="GeneID" id="14918119"/>
<protein>
    <submittedName>
        <fullName evidence="3">Fbox domain containing protein</fullName>
    </submittedName>
</protein>
<dbReference type="InterPro" id="IPR001810">
    <property type="entry name" value="F-box_dom"/>
</dbReference>
<reference evidence="3 4" key="1">
    <citation type="journal article" date="2013" name="Genome Biol.">
        <title>Genome of Acanthamoeba castellanii highlights extensive lateral gene transfer and early evolution of tyrosine kinase signaling.</title>
        <authorList>
            <person name="Clarke M."/>
            <person name="Lohan A.J."/>
            <person name="Liu B."/>
            <person name="Lagkouvardos I."/>
            <person name="Roy S."/>
            <person name="Zafar N."/>
            <person name="Bertelli C."/>
            <person name="Schilde C."/>
            <person name="Kianianmomeni A."/>
            <person name="Burglin T.R."/>
            <person name="Frech C."/>
            <person name="Turcotte B."/>
            <person name="Kopec K.O."/>
            <person name="Synnott J.M."/>
            <person name="Choo C."/>
            <person name="Paponov I."/>
            <person name="Finkler A."/>
            <person name="Soon Heng Tan C."/>
            <person name="Hutchins A.P."/>
            <person name="Weinmeier T."/>
            <person name="Rattei T."/>
            <person name="Chu J.S."/>
            <person name="Gimenez G."/>
            <person name="Irimia M."/>
            <person name="Rigden D.J."/>
            <person name="Fitzpatrick D.A."/>
            <person name="Lorenzo-Morales J."/>
            <person name="Bateman A."/>
            <person name="Chiu C.H."/>
            <person name="Tang P."/>
            <person name="Hegemann P."/>
            <person name="Fromm H."/>
            <person name="Raoult D."/>
            <person name="Greub G."/>
            <person name="Miranda-Saavedra D."/>
            <person name="Chen N."/>
            <person name="Nash P."/>
            <person name="Ginger M.L."/>
            <person name="Horn M."/>
            <person name="Schaap P."/>
            <person name="Caler L."/>
            <person name="Loftus B."/>
        </authorList>
    </citation>
    <scope>NUCLEOTIDE SEQUENCE [LARGE SCALE GENOMIC DNA]</scope>
    <source>
        <strain evidence="3 4">Neff</strain>
    </source>
</reference>
<dbReference type="SMART" id="SM00256">
    <property type="entry name" value="FBOX"/>
    <property type="match status" value="1"/>
</dbReference>